<evidence type="ECO:0000256" key="1">
    <source>
        <dbReference type="ARBA" id="ARBA00004141"/>
    </source>
</evidence>
<dbReference type="InterPro" id="IPR022764">
    <property type="entry name" value="Peptidase_S54_rhomboid_dom"/>
</dbReference>
<feature type="domain" description="Peptidase S54 GlpG peptidase N-terminal" evidence="10">
    <location>
        <begin position="1"/>
        <end position="67"/>
    </location>
</feature>
<feature type="transmembrane region" description="Helical" evidence="8">
    <location>
        <begin position="93"/>
        <end position="110"/>
    </location>
</feature>
<keyword evidence="5 8" id="KW-1133">Transmembrane helix</keyword>
<comment type="similarity">
    <text evidence="2">Belongs to the peptidase S54 family.</text>
</comment>
<feature type="transmembrane region" description="Helical" evidence="8">
    <location>
        <begin position="181"/>
        <end position="200"/>
    </location>
</feature>
<accession>A0A517QUB7</accession>
<dbReference type="GO" id="GO:0016020">
    <property type="term" value="C:membrane"/>
    <property type="evidence" value="ECO:0007669"/>
    <property type="project" value="UniProtKB-SubCell"/>
</dbReference>
<dbReference type="EMBL" id="CP036267">
    <property type="protein sequence ID" value="QDT35242.1"/>
    <property type="molecule type" value="Genomic_DNA"/>
</dbReference>
<evidence type="ECO:0000259" key="9">
    <source>
        <dbReference type="Pfam" id="PF01694"/>
    </source>
</evidence>
<dbReference type="Pfam" id="PF01694">
    <property type="entry name" value="Rhomboid"/>
    <property type="match status" value="1"/>
</dbReference>
<dbReference type="InterPro" id="IPR035952">
    <property type="entry name" value="Rhomboid-like_sf"/>
</dbReference>
<dbReference type="Proteomes" id="UP000315724">
    <property type="component" value="Chromosome"/>
</dbReference>
<evidence type="ECO:0000313" key="12">
    <source>
        <dbReference type="Proteomes" id="UP000315724"/>
    </source>
</evidence>
<dbReference type="RefSeq" id="WP_145204489.1">
    <property type="nucleotide sequence ID" value="NZ_CP036267.1"/>
</dbReference>
<comment type="subcellular location">
    <subcellularLocation>
        <location evidence="1">Membrane</location>
        <topology evidence="1">Multi-pass membrane protein</topology>
    </subcellularLocation>
</comment>
<feature type="transmembrane region" description="Helical" evidence="8">
    <location>
        <begin position="234"/>
        <end position="254"/>
    </location>
</feature>
<dbReference type="GO" id="GO:0004252">
    <property type="term" value="F:serine-type endopeptidase activity"/>
    <property type="evidence" value="ECO:0007669"/>
    <property type="project" value="InterPro"/>
</dbReference>
<gene>
    <name evidence="11" type="primary">glpG</name>
    <name evidence="11" type="ORF">Mal48_45180</name>
</gene>
<evidence type="ECO:0000256" key="5">
    <source>
        <dbReference type="ARBA" id="ARBA00022989"/>
    </source>
</evidence>
<feature type="transmembrane region" description="Helical" evidence="8">
    <location>
        <begin position="206"/>
        <end position="222"/>
    </location>
</feature>
<feature type="transmembrane region" description="Helical" evidence="8">
    <location>
        <begin position="147"/>
        <end position="169"/>
    </location>
</feature>
<dbReference type="PANTHER" id="PTHR43731">
    <property type="entry name" value="RHOMBOID PROTEASE"/>
    <property type="match status" value="1"/>
</dbReference>
<proteinExistence type="inferred from homology"/>
<keyword evidence="12" id="KW-1185">Reference proteome</keyword>
<dbReference type="InterPro" id="IPR022732">
    <property type="entry name" value="Peptidase_S54_GlpG_N"/>
</dbReference>
<dbReference type="InterPro" id="IPR038236">
    <property type="entry name" value="GlpG_N_sf"/>
</dbReference>
<evidence type="ECO:0000313" key="11">
    <source>
        <dbReference type="EMBL" id="QDT35242.1"/>
    </source>
</evidence>
<evidence type="ECO:0000256" key="2">
    <source>
        <dbReference type="ARBA" id="ARBA00009045"/>
    </source>
</evidence>
<evidence type="ECO:0000256" key="3">
    <source>
        <dbReference type="ARBA" id="ARBA00022692"/>
    </source>
</evidence>
<organism evidence="11 12">
    <name type="scientific">Thalassoglobus polymorphus</name>
    <dbReference type="NCBI Taxonomy" id="2527994"/>
    <lineage>
        <taxon>Bacteria</taxon>
        <taxon>Pseudomonadati</taxon>
        <taxon>Planctomycetota</taxon>
        <taxon>Planctomycetia</taxon>
        <taxon>Planctomycetales</taxon>
        <taxon>Planctomycetaceae</taxon>
        <taxon>Thalassoglobus</taxon>
    </lineage>
</organism>
<dbReference type="AlphaFoldDB" id="A0A517QUB7"/>
<sequence>MRKIGTLESSKDAERFHRFLRSEGIDNQIDQVPPSWEIWVLSDADLDRAKAELESFKNFPTDKRFNVKHVPPPKAQPEAKAPRRRARSHDIPVTRFLLISCIVLTIYTGMGTRHPELMGKLKFSNVAKVGETFQVPPEILHGEIWRIFTPAFIHGSFFHLAFNLYFLWILGNTIERTKGSILFALLCFVTAVGGHFTQYFIVGPNFIGISGVVYGLLGYLWMKQMVSPEEGYAIPDILIVQMLIWLMLGISGVLESWGIPVANGAHFGGLLAGMLLGAFPGRKRVVT</sequence>
<evidence type="ECO:0000256" key="6">
    <source>
        <dbReference type="ARBA" id="ARBA00023136"/>
    </source>
</evidence>
<keyword evidence="4 11" id="KW-0378">Hydrolase</keyword>
<dbReference type="GO" id="GO:0006508">
    <property type="term" value="P:proteolysis"/>
    <property type="evidence" value="ECO:0007669"/>
    <property type="project" value="UniProtKB-KW"/>
</dbReference>
<protein>
    <submittedName>
        <fullName evidence="11">Rhomboid protease GlpG</fullName>
        <ecNumber evidence="11">3.4.21.105</ecNumber>
    </submittedName>
</protein>
<dbReference type="KEGG" id="tpol:Mal48_45180"/>
<dbReference type="SUPFAM" id="SSF144091">
    <property type="entry name" value="Rhomboid-like"/>
    <property type="match status" value="1"/>
</dbReference>
<dbReference type="Pfam" id="PF12122">
    <property type="entry name" value="Rhomboid_N"/>
    <property type="match status" value="1"/>
</dbReference>
<feature type="domain" description="Peptidase S54 rhomboid" evidence="9">
    <location>
        <begin position="142"/>
        <end position="279"/>
    </location>
</feature>
<keyword evidence="6 8" id="KW-0472">Membrane</keyword>
<dbReference type="Gene3D" id="1.20.1540.10">
    <property type="entry name" value="Rhomboid-like"/>
    <property type="match status" value="1"/>
</dbReference>
<evidence type="ECO:0000259" key="10">
    <source>
        <dbReference type="Pfam" id="PF12122"/>
    </source>
</evidence>
<evidence type="ECO:0000256" key="7">
    <source>
        <dbReference type="SAM" id="MobiDB-lite"/>
    </source>
</evidence>
<keyword evidence="11" id="KW-0645">Protease</keyword>
<dbReference type="InterPro" id="IPR050925">
    <property type="entry name" value="Rhomboid_protease_S54"/>
</dbReference>
<dbReference type="EC" id="3.4.21.105" evidence="11"/>
<evidence type="ECO:0000256" key="4">
    <source>
        <dbReference type="ARBA" id="ARBA00022801"/>
    </source>
</evidence>
<name>A0A517QUB7_9PLAN</name>
<feature type="transmembrane region" description="Helical" evidence="8">
    <location>
        <begin position="260"/>
        <end position="279"/>
    </location>
</feature>
<dbReference type="Gene3D" id="3.30.70.2350">
    <property type="match status" value="1"/>
</dbReference>
<reference evidence="11 12" key="1">
    <citation type="submission" date="2019-02" db="EMBL/GenBank/DDBJ databases">
        <title>Deep-cultivation of Planctomycetes and their phenomic and genomic characterization uncovers novel biology.</title>
        <authorList>
            <person name="Wiegand S."/>
            <person name="Jogler M."/>
            <person name="Boedeker C."/>
            <person name="Pinto D."/>
            <person name="Vollmers J."/>
            <person name="Rivas-Marin E."/>
            <person name="Kohn T."/>
            <person name="Peeters S.H."/>
            <person name="Heuer A."/>
            <person name="Rast P."/>
            <person name="Oberbeckmann S."/>
            <person name="Bunk B."/>
            <person name="Jeske O."/>
            <person name="Meyerdierks A."/>
            <person name="Storesund J.E."/>
            <person name="Kallscheuer N."/>
            <person name="Luecker S."/>
            <person name="Lage O.M."/>
            <person name="Pohl T."/>
            <person name="Merkel B.J."/>
            <person name="Hornburger P."/>
            <person name="Mueller R.-W."/>
            <person name="Bruemmer F."/>
            <person name="Labrenz M."/>
            <person name="Spormann A.M."/>
            <person name="Op den Camp H."/>
            <person name="Overmann J."/>
            <person name="Amann R."/>
            <person name="Jetten M.S.M."/>
            <person name="Mascher T."/>
            <person name="Medema M.H."/>
            <person name="Devos D.P."/>
            <person name="Kaster A.-K."/>
            <person name="Ovreas L."/>
            <person name="Rohde M."/>
            <person name="Galperin M.Y."/>
            <person name="Jogler C."/>
        </authorList>
    </citation>
    <scope>NUCLEOTIDE SEQUENCE [LARGE SCALE GENOMIC DNA]</scope>
    <source>
        <strain evidence="11 12">Mal48</strain>
    </source>
</reference>
<evidence type="ECO:0000256" key="8">
    <source>
        <dbReference type="SAM" id="Phobius"/>
    </source>
</evidence>
<keyword evidence="3 8" id="KW-0812">Transmembrane</keyword>
<dbReference type="OrthoDB" id="9813074at2"/>
<feature type="region of interest" description="Disordered" evidence="7">
    <location>
        <begin position="67"/>
        <end position="87"/>
    </location>
</feature>
<dbReference type="PANTHER" id="PTHR43731:SF14">
    <property type="entry name" value="PRESENILIN-ASSOCIATED RHOMBOID-LIKE PROTEIN, MITOCHONDRIAL"/>
    <property type="match status" value="1"/>
</dbReference>